<sequence length="80" mass="8466">MNPILIARSPFPGSPCAGHGHAGRLRAEGFPAPGSLRPALTGRPTILSRRTLGYVRDFVAVTLLFGMLYGWFVLGSALSA</sequence>
<keyword evidence="1" id="KW-0472">Membrane</keyword>
<evidence type="ECO:0000313" key="3">
    <source>
        <dbReference type="Proteomes" id="UP001596456"/>
    </source>
</evidence>
<evidence type="ECO:0000256" key="1">
    <source>
        <dbReference type="SAM" id="Phobius"/>
    </source>
</evidence>
<protein>
    <submittedName>
        <fullName evidence="2">Uncharacterized protein</fullName>
    </submittedName>
</protein>
<dbReference type="EMBL" id="JBHTCM010000004">
    <property type="protein sequence ID" value="MFC7331766.1"/>
    <property type="molecule type" value="Genomic_DNA"/>
</dbReference>
<dbReference type="Proteomes" id="UP001596456">
    <property type="component" value="Unassembled WGS sequence"/>
</dbReference>
<keyword evidence="1" id="KW-1133">Transmembrane helix</keyword>
<gene>
    <name evidence="2" type="ORF">ACFQPS_01195</name>
</gene>
<name>A0ABW2KR30_9PROT</name>
<evidence type="ECO:0000313" key="2">
    <source>
        <dbReference type="EMBL" id="MFC7331766.1"/>
    </source>
</evidence>
<dbReference type="RefSeq" id="WP_377355739.1">
    <property type="nucleotide sequence ID" value="NZ_JBHTCM010000004.1"/>
</dbReference>
<accession>A0ABW2KR30</accession>
<feature type="transmembrane region" description="Helical" evidence="1">
    <location>
        <begin position="58"/>
        <end position="78"/>
    </location>
</feature>
<organism evidence="2 3">
    <name type="scientific">Rhodocista pekingensis</name>
    <dbReference type="NCBI Taxonomy" id="201185"/>
    <lineage>
        <taxon>Bacteria</taxon>
        <taxon>Pseudomonadati</taxon>
        <taxon>Pseudomonadota</taxon>
        <taxon>Alphaproteobacteria</taxon>
        <taxon>Rhodospirillales</taxon>
        <taxon>Azospirillaceae</taxon>
        <taxon>Rhodocista</taxon>
    </lineage>
</organism>
<reference evidence="3" key="1">
    <citation type="journal article" date="2019" name="Int. J. Syst. Evol. Microbiol.">
        <title>The Global Catalogue of Microorganisms (GCM) 10K type strain sequencing project: providing services to taxonomists for standard genome sequencing and annotation.</title>
        <authorList>
            <consortium name="The Broad Institute Genomics Platform"/>
            <consortium name="The Broad Institute Genome Sequencing Center for Infectious Disease"/>
            <person name="Wu L."/>
            <person name="Ma J."/>
        </authorList>
    </citation>
    <scope>NUCLEOTIDE SEQUENCE [LARGE SCALE GENOMIC DNA]</scope>
    <source>
        <strain evidence="3">CGMCC 1.16275</strain>
    </source>
</reference>
<keyword evidence="1" id="KW-0812">Transmembrane</keyword>
<comment type="caution">
    <text evidence="2">The sequence shown here is derived from an EMBL/GenBank/DDBJ whole genome shotgun (WGS) entry which is preliminary data.</text>
</comment>
<keyword evidence="3" id="KW-1185">Reference proteome</keyword>
<proteinExistence type="predicted"/>